<dbReference type="InterPro" id="IPR037152">
    <property type="entry name" value="L-asparaginase_N_sf"/>
</dbReference>
<feature type="active site" evidence="3">
    <location>
        <position position="24"/>
    </location>
</feature>
<dbReference type="Pfam" id="PF00710">
    <property type="entry name" value="Asparaginase"/>
    <property type="match status" value="1"/>
</dbReference>
<dbReference type="PROSITE" id="PS00144">
    <property type="entry name" value="ASN_GLN_ASE_1"/>
    <property type="match status" value="1"/>
</dbReference>
<accession>A0ABZ0Y5U8</accession>
<dbReference type="PIRSF" id="PIRSF001220">
    <property type="entry name" value="L-ASNase_gatD"/>
    <property type="match status" value="1"/>
</dbReference>
<dbReference type="RefSeq" id="WP_154819900.1">
    <property type="nucleotide sequence ID" value="NZ_CP140152.1"/>
</dbReference>
<dbReference type="PANTHER" id="PTHR11707">
    <property type="entry name" value="L-ASPARAGINASE"/>
    <property type="match status" value="1"/>
</dbReference>
<dbReference type="GO" id="GO:0004067">
    <property type="term" value="F:asparaginase activity"/>
    <property type="evidence" value="ECO:0007669"/>
    <property type="project" value="UniProtKB-EC"/>
</dbReference>
<dbReference type="SMART" id="SM00870">
    <property type="entry name" value="Asparaginase"/>
    <property type="match status" value="1"/>
</dbReference>
<dbReference type="PROSITE" id="PS00917">
    <property type="entry name" value="ASN_GLN_ASE_2"/>
    <property type="match status" value="1"/>
</dbReference>
<dbReference type="SUPFAM" id="SSF53774">
    <property type="entry name" value="Glutaminase/Asparaginase"/>
    <property type="match status" value="1"/>
</dbReference>
<dbReference type="Gene3D" id="3.40.50.1170">
    <property type="entry name" value="L-asparaginase, N-terminal domain"/>
    <property type="match status" value="1"/>
</dbReference>
<evidence type="ECO:0000256" key="2">
    <source>
        <dbReference type="ARBA" id="ARBA00022801"/>
    </source>
</evidence>
<evidence type="ECO:0000256" key="4">
    <source>
        <dbReference type="PROSITE-ProRule" id="PRU10100"/>
    </source>
</evidence>
<dbReference type="Pfam" id="PF17763">
    <property type="entry name" value="Asparaginase_C"/>
    <property type="match status" value="1"/>
</dbReference>
<keyword evidence="9" id="KW-1185">Reference proteome</keyword>
<dbReference type="EC" id="3.5.1.1" evidence="8"/>
<evidence type="ECO:0000313" key="9">
    <source>
        <dbReference type="Proteomes" id="UP001326110"/>
    </source>
</evidence>
<reference evidence="8 9" key="1">
    <citation type="submission" date="2023-11" db="EMBL/GenBank/DDBJ databases">
        <title>MicrobeMod: A computational toolkit for identifying prokaryotic methylation and restriction-modification with nanopore sequencing.</title>
        <authorList>
            <person name="Crits-Christoph A."/>
            <person name="Kang S.C."/>
            <person name="Lee H."/>
            <person name="Ostrov N."/>
        </authorList>
    </citation>
    <scope>NUCLEOTIDE SEQUENCE [LARGE SCALE GENOMIC DNA]</scope>
    <source>
        <strain evidence="8 9">ATCC 25935</strain>
    </source>
</reference>
<dbReference type="PRINTS" id="PR00139">
    <property type="entry name" value="ASNGLNASE"/>
</dbReference>
<dbReference type="NCBIfam" id="TIGR00520">
    <property type="entry name" value="asnASE_II"/>
    <property type="match status" value="1"/>
</dbReference>
<name>A0ABZ0Y5U8_9BURK</name>
<dbReference type="GeneID" id="43163881"/>
<feature type="active site" evidence="4">
    <location>
        <position position="104"/>
    </location>
</feature>
<feature type="domain" description="Asparaginase/glutaminase C-terminal" evidence="7">
    <location>
        <begin position="228"/>
        <end position="338"/>
    </location>
</feature>
<gene>
    <name evidence="8" type="ORF">SR858_07670</name>
</gene>
<sequence>MLLGSYAGAAEKLANVTILATGGTIAGSGASSTTTVGYTAATVGVDTLIKAVPELSNVAQVKGEQVFQIASENMTNEHWLALAKRVNTLLAQADVDGIVITHGTDTLEETAYFLDLTVKSKKPVVLVGAMRPGTALSADGPINLYNAVLLAASKDAVGKGVLVALNDQIHSARDVSKTNTSTPDSFKTPELGLLGYIQGSKPYFYRASTRKHTVDAEFDVSKLTTLPQVDIVYGYANVGPVALNALVAAGAKGIIHAGVGDGSLAATVKPALVAARKQGVVIVRASRVGQGILARNGEANDDELDFVAADTLSAQKARILLMLALTKTTDTKAIQQMFYTY</sequence>
<evidence type="ECO:0000256" key="3">
    <source>
        <dbReference type="PROSITE-ProRule" id="PRU10099"/>
    </source>
</evidence>
<comment type="similarity">
    <text evidence="1 5">Belongs to the asparaginase 1 family.</text>
</comment>
<dbReference type="InterPro" id="IPR027473">
    <property type="entry name" value="L-asparaginase_C"/>
</dbReference>
<evidence type="ECO:0000313" key="8">
    <source>
        <dbReference type="EMBL" id="WQH07441.1"/>
    </source>
</evidence>
<dbReference type="InterPro" id="IPR020827">
    <property type="entry name" value="Asparaginase/glutaminase_AS1"/>
</dbReference>
<dbReference type="InterPro" id="IPR006034">
    <property type="entry name" value="Asparaginase/glutaminase-like"/>
</dbReference>
<dbReference type="InterPro" id="IPR027474">
    <property type="entry name" value="L-asparaginase_N"/>
</dbReference>
<dbReference type="InterPro" id="IPR027475">
    <property type="entry name" value="Asparaginase/glutaminase_AS2"/>
</dbReference>
<dbReference type="EMBL" id="CP140152">
    <property type="protein sequence ID" value="WQH07441.1"/>
    <property type="molecule type" value="Genomic_DNA"/>
</dbReference>
<dbReference type="InterPro" id="IPR036152">
    <property type="entry name" value="Asp/glu_Ase-like_sf"/>
</dbReference>
<evidence type="ECO:0000259" key="7">
    <source>
        <dbReference type="Pfam" id="PF17763"/>
    </source>
</evidence>
<dbReference type="PANTHER" id="PTHR11707:SF28">
    <property type="entry name" value="60 KDA LYSOPHOSPHOLIPASE"/>
    <property type="match status" value="1"/>
</dbReference>
<dbReference type="CDD" id="cd08964">
    <property type="entry name" value="L-asparaginase_II"/>
    <property type="match status" value="1"/>
</dbReference>
<dbReference type="PIRSF" id="PIRSF500176">
    <property type="entry name" value="L_ASNase"/>
    <property type="match status" value="1"/>
</dbReference>
<evidence type="ECO:0000259" key="6">
    <source>
        <dbReference type="Pfam" id="PF00710"/>
    </source>
</evidence>
<feature type="domain" description="L-asparaginase N-terminal" evidence="6">
    <location>
        <begin position="15"/>
        <end position="207"/>
    </location>
</feature>
<evidence type="ECO:0000256" key="5">
    <source>
        <dbReference type="RuleBase" id="RU004456"/>
    </source>
</evidence>
<dbReference type="Proteomes" id="UP001326110">
    <property type="component" value="Chromosome"/>
</dbReference>
<protein>
    <submittedName>
        <fullName evidence="8">Type II asparaginase</fullName>
        <ecNumber evidence="8">3.5.1.1</ecNumber>
    </submittedName>
</protein>
<organism evidence="8 9">
    <name type="scientific">Duganella zoogloeoides</name>
    <dbReference type="NCBI Taxonomy" id="75659"/>
    <lineage>
        <taxon>Bacteria</taxon>
        <taxon>Pseudomonadati</taxon>
        <taxon>Pseudomonadota</taxon>
        <taxon>Betaproteobacteria</taxon>
        <taxon>Burkholderiales</taxon>
        <taxon>Oxalobacteraceae</taxon>
        <taxon>Telluria group</taxon>
        <taxon>Duganella</taxon>
    </lineage>
</organism>
<dbReference type="InterPro" id="IPR004550">
    <property type="entry name" value="AsnASE_II"/>
</dbReference>
<dbReference type="InterPro" id="IPR040919">
    <property type="entry name" value="Asparaginase_C"/>
</dbReference>
<proteinExistence type="inferred from homology"/>
<evidence type="ECO:0000256" key="1">
    <source>
        <dbReference type="ARBA" id="ARBA00010518"/>
    </source>
</evidence>
<keyword evidence="2 8" id="KW-0378">Hydrolase</keyword>
<dbReference type="Gene3D" id="3.40.50.40">
    <property type="match status" value="1"/>
</dbReference>
<dbReference type="PROSITE" id="PS51732">
    <property type="entry name" value="ASN_GLN_ASE_3"/>
    <property type="match status" value="1"/>
</dbReference>